<evidence type="ECO:0000313" key="3">
    <source>
        <dbReference type="Proteomes" id="UP000762676"/>
    </source>
</evidence>
<dbReference type="GO" id="GO:0016301">
    <property type="term" value="F:kinase activity"/>
    <property type="evidence" value="ECO:0007669"/>
    <property type="project" value="UniProtKB-KW"/>
</dbReference>
<feature type="region of interest" description="Disordered" evidence="1">
    <location>
        <begin position="149"/>
        <end position="185"/>
    </location>
</feature>
<feature type="compositionally biased region" description="Basic and acidic residues" evidence="1">
    <location>
        <begin position="152"/>
        <end position="176"/>
    </location>
</feature>
<dbReference type="AlphaFoldDB" id="A0AAV4HGM2"/>
<keyword evidence="3" id="KW-1185">Reference proteome</keyword>
<keyword evidence="2" id="KW-0808">Transferase</keyword>
<dbReference type="PANTHER" id="PTHR21301">
    <property type="entry name" value="REVERSE TRANSCRIPTASE"/>
    <property type="match status" value="1"/>
</dbReference>
<accession>A0AAV4HGM2</accession>
<comment type="caution">
    <text evidence="2">The sequence shown here is derived from an EMBL/GenBank/DDBJ whole genome shotgun (WGS) entry which is preliminary data.</text>
</comment>
<evidence type="ECO:0000313" key="2">
    <source>
        <dbReference type="EMBL" id="GFR95765.1"/>
    </source>
</evidence>
<name>A0AAV4HGM2_9GAST</name>
<dbReference type="EMBL" id="BMAT01005554">
    <property type="protein sequence ID" value="GFR95765.1"/>
    <property type="molecule type" value="Genomic_DNA"/>
</dbReference>
<organism evidence="2 3">
    <name type="scientific">Elysia marginata</name>
    <dbReference type="NCBI Taxonomy" id="1093978"/>
    <lineage>
        <taxon>Eukaryota</taxon>
        <taxon>Metazoa</taxon>
        <taxon>Spiralia</taxon>
        <taxon>Lophotrochozoa</taxon>
        <taxon>Mollusca</taxon>
        <taxon>Gastropoda</taxon>
        <taxon>Heterobranchia</taxon>
        <taxon>Euthyneura</taxon>
        <taxon>Panpulmonata</taxon>
        <taxon>Sacoglossa</taxon>
        <taxon>Placobranchoidea</taxon>
        <taxon>Plakobranchidae</taxon>
        <taxon>Elysia</taxon>
    </lineage>
</organism>
<dbReference type="PANTHER" id="PTHR21301:SF12">
    <property type="match status" value="1"/>
</dbReference>
<keyword evidence="2" id="KW-0418">Kinase</keyword>
<proteinExistence type="predicted"/>
<protein>
    <submittedName>
        <fullName evidence="2">Inositol hexakisphosphate and diphosphoinositol-pentakisphosphate kinase 2</fullName>
    </submittedName>
</protein>
<dbReference type="Proteomes" id="UP000762676">
    <property type="component" value="Unassembled WGS sequence"/>
</dbReference>
<sequence length="193" mass="22590">MFLYLVERLTTTTPRHQCWTLPARWASRNQQITSTDRKNKEKNVRDICLNIAIQSNQKIVAFLDVTFNLHTGLHKPYKKPIDSITYIHKESNHPPSIIKNLPQGIEKRLTNNSSNEKIFEDAAIPYNEALKKNGQVMALKYVKKKTNTAIKNENKSKKNSERGNKRNKDDKQEKETYNLVQPTLQQKRLIKYR</sequence>
<reference evidence="2 3" key="1">
    <citation type="journal article" date="2021" name="Elife">
        <title>Chloroplast acquisition without the gene transfer in kleptoplastic sea slugs, Plakobranchus ocellatus.</title>
        <authorList>
            <person name="Maeda T."/>
            <person name="Takahashi S."/>
            <person name="Yoshida T."/>
            <person name="Shimamura S."/>
            <person name="Takaki Y."/>
            <person name="Nagai Y."/>
            <person name="Toyoda A."/>
            <person name="Suzuki Y."/>
            <person name="Arimoto A."/>
            <person name="Ishii H."/>
            <person name="Satoh N."/>
            <person name="Nishiyama T."/>
            <person name="Hasebe M."/>
            <person name="Maruyama T."/>
            <person name="Minagawa J."/>
            <person name="Obokata J."/>
            <person name="Shigenobu S."/>
        </authorList>
    </citation>
    <scope>NUCLEOTIDE SEQUENCE [LARGE SCALE GENOMIC DNA]</scope>
</reference>
<evidence type="ECO:0000256" key="1">
    <source>
        <dbReference type="SAM" id="MobiDB-lite"/>
    </source>
</evidence>
<gene>
    <name evidence="2" type="ORF">ElyMa_002702700</name>
</gene>